<dbReference type="Pfam" id="PF00583">
    <property type="entry name" value="Acetyltransf_1"/>
    <property type="match status" value="1"/>
</dbReference>
<dbReference type="PANTHER" id="PTHR43877:SF1">
    <property type="entry name" value="ACETYLTRANSFERASE"/>
    <property type="match status" value="1"/>
</dbReference>
<reference evidence="4 5" key="1">
    <citation type="submission" date="2023-07" db="EMBL/GenBank/DDBJ databases">
        <title>Sequencing the genomes of 1000 actinobacteria strains.</title>
        <authorList>
            <person name="Klenk H.-P."/>
        </authorList>
    </citation>
    <scope>NUCLEOTIDE SEQUENCE [LARGE SCALE GENOMIC DNA]</scope>
    <source>
        <strain evidence="4 5">GD13</strain>
    </source>
</reference>
<gene>
    <name evidence="4" type="ORF">J2S59_003304</name>
</gene>
<evidence type="ECO:0000313" key="4">
    <source>
        <dbReference type="EMBL" id="MDP9823495.1"/>
    </source>
</evidence>
<dbReference type="PANTHER" id="PTHR43877">
    <property type="entry name" value="AMINOALKYLPHOSPHONATE N-ACETYLTRANSFERASE-RELATED-RELATED"/>
    <property type="match status" value="1"/>
</dbReference>
<dbReference type="Gene3D" id="3.40.630.30">
    <property type="match status" value="1"/>
</dbReference>
<dbReference type="PROSITE" id="PS51186">
    <property type="entry name" value="GNAT"/>
    <property type="match status" value="1"/>
</dbReference>
<keyword evidence="5" id="KW-1185">Reference proteome</keyword>
<feature type="domain" description="N-acetyltransferase" evidence="3">
    <location>
        <begin position="22"/>
        <end position="174"/>
    </location>
</feature>
<keyword evidence="2" id="KW-0012">Acyltransferase</keyword>
<dbReference type="InterPro" id="IPR016181">
    <property type="entry name" value="Acyl_CoA_acyltransferase"/>
</dbReference>
<dbReference type="SUPFAM" id="SSF55729">
    <property type="entry name" value="Acyl-CoA N-acyltransferases (Nat)"/>
    <property type="match status" value="1"/>
</dbReference>
<dbReference type="InterPro" id="IPR050832">
    <property type="entry name" value="Bact_Acetyltransf"/>
</dbReference>
<comment type="caution">
    <text evidence="4">The sequence shown here is derived from an EMBL/GenBank/DDBJ whole genome shotgun (WGS) entry which is preliminary data.</text>
</comment>
<organism evidence="4 5">
    <name type="scientific">Nocardioides massiliensis</name>
    <dbReference type="NCBI Taxonomy" id="1325935"/>
    <lineage>
        <taxon>Bacteria</taxon>
        <taxon>Bacillati</taxon>
        <taxon>Actinomycetota</taxon>
        <taxon>Actinomycetes</taxon>
        <taxon>Propionibacteriales</taxon>
        <taxon>Nocardioidaceae</taxon>
        <taxon>Nocardioides</taxon>
    </lineage>
</organism>
<proteinExistence type="predicted"/>
<accession>A0ABT9NSV2</accession>
<dbReference type="InterPro" id="IPR000182">
    <property type="entry name" value="GNAT_dom"/>
</dbReference>
<evidence type="ECO:0000259" key="3">
    <source>
        <dbReference type="PROSITE" id="PS51186"/>
    </source>
</evidence>
<dbReference type="EMBL" id="JAUSQM010000001">
    <property type="protein sequence ID" value="MDP9823495.1"/>
    <property type="molecule type" value="Genomic_DNA"/>
</dbReference>
<dbReference type="Proteomes" id="UP001240447">
    <property type="component" value="Unassembled WGS sequence"/>
</dbReference>
<dbReference type="CDD" id="cd04301">
    <property type="entry name" value="NAT_SF"/>
    <property type="match status" value="1"/>
</dbReference>
<protein>
    <submittedName>
        <fullName evidence="4">GNAT superfamily N-acetyltransferase</fullName>
    </submittedName>
</protein>
<evidence type="ECO:0000313" key="5">
    <source>
        <dbReference type="Proteomes" id="UP001240447"/>
    </source>
</evidence>
<keyword evidence="1" id="KW-0808">Transferase</keyword>
<sequence>MLSTSSATRTDPVMVRDPDPALDLRPAEAVDAPALAGLHVAARAAGGIPTPYADHEVLAWVRGWLADAEAGTDVSSQAAWVAEDDDGIVGYARWTPTWLDDLYVRPDRWRHGVGTALLGLVQAHLRDGFGLYVFAANARARAFYARHGLAEVARHPAEVNPERLEQVELAWPPTAPDGVRGPAVGGT</sequence>
<name>A0ABT9NSV2_9ACTN</name>
<evidence type="ECO:0000256" key="2">
    <source>
        <dbReference type="ARBA" id="ARBA00023315"/>
    </source>
</evidence>
<evidence type="ECO:0000256" key="1">
    <source>
        <dbReference type="ARBA" id="ARBA00022679"/>
    </source>
</evidence>
<dbReference type="RefSeq" id="WP_068122980.1">
    <property type="nucleotide sequence ID" value="NZ_JAUSQM010000001.1"/>
</dbReference>